<feature type="transmembrane region" description="Helical" evidence="6">
    <location>
        <begin position="146"/>
        <end position="163"/>
    </location>
</feature>
<proteinExistence type="predicted"/>
<feature type="transmembrane region" description="Helical" evidence="6">
    <location>
        <begin position="121"/>
        <end position="140"/>
    </location>
</feature>
<comment type="subcellular location">
    <subcellularLocation>
        <location evidence="1">Cell membrane</location>
        <topology evidence="1">Multi-pass membrane protein</topology>
    </subcellularLocation>
</comment>
<dbReference type="EMBL" id="RZUI01000028">
    <property type="protein sequence ID" value="KAA8826258.1"/>
    <property type="molecule type" value="Genomic_DNA"/>
</dbReference>
<evidence type="ECO:0000256" key="4">
    <source>
        <dbReference type="ARBA" id="ARBA00022989"/>
    </source>
</evidence>
<feature type="transmembrane region" description="Helical" evidence="6">
    <location>
        <begin position="340"/>
        <end position="359"/>
    </location>
</feature>
<feature type="transmembrane region" description="Helical" evidence="6">
    <location>
        <begin position="221"/>
        <end position="239"/>
    </location>
</feature>
<dbReference type="Pfam" id="PF11700">
    <property type="entry name" value="ATG22"/>
    <property type="match status" value="1"/>
</dbReference>
<feature type="transmembrane region" description="Helical" evidence="6">
    <location>
        <begin position="428"/>
        <end position="448"/>
    </location>
</feature>
<dbReference type="PROSITE" id="PS50850">
    <property type="entry name" value="MFS"/>
    <property type="match status" value="1"/>
</dbReference>
<dbReference type="InterPro" id="IPR020846">
    <property type="entry name" value="MFS_dom"/>
</dbReference>
<keyword evidence="2" id="KW-0813">Transport</keyword>
<dbReference type="GO" id="GO:0005886">
    <property type="term" value="C:plasma membrane"/>
    <property type="evidence" value="ECO:0007669"/>
    <property type="project" value="UniProtKB-SubCell"/>
</dbReference>
<dbReference type="InterPro" id="IPR024671">
    <property type="entry name" value="Atg22-like"/>
</dbReference>
<keyword evidence="5 6" id="KW-0472">Membrane</keyword>
<dbReference type="SUPFAM" id="SSF103473">
    <property type="entry name" value="MFS general substrate transporter"/>
    <property type="match status" value="1"/>
</dbReference>
<evidence type="ECO:0000313" key="9">
    <source>
        <dbReference type="Proteomes" id="UP000412028"/>
    </source>
</evidence>
<reference evidence="8 9" key="1">
    <citation type="journal article" date="2019" name="Syst. Appl. Microbiol.">
        <title>Characterization of Bifidobacterium species in feaces of the Egyptian fruit bat: Description of B. vespertilionis sp. nov. and B. rousetti sp. nov.</title>
        <authorList>
            <person name="Modesto M."/>
            <person name="Satti M."/>
            <person name="Watanabe K."/>
            <person name="Puglisi E."/>
            <person name="Morelli L."/>
            <person name="Huang C.-H."/>
            <person name="Liou J.-S."/>
            <person name="Miyashita M."/>
            <person name="Tamura T."/>
            <person name="Saito S."/>
            <person name="Mori K."/>
            <person name="Huang L."/>
            <person name="Sciavilla P."/>
            <person name="Sandri C."/>
            <person name="Spiezio C."/>
            <person name="Vitali F."/>
            <person name="Cavalieri D."/>
            <person name="Perpetuini G."/>
            <person name="Tofalo R."/>
            <person name="Bonetti A."/>
            <person name="Arita M."/>
            <person name="Mattarelli P."/>
        </authorList>
    </citation>
    <scope>NUCLEOTIDE SEQUENCE [LARGE SCALE GENOMIC DNA]</scope>
    <source>
        <strain evidence="8 9">RST7</strain>
    </source>
</reference>
<feature type="transmembrane region" description="Helical" evidence="6">
    <location>
        <begin position="96"/>
        <end position="114"/>
    </location>
</feature>
<gene>
    <name evidence="8" type="ORF">EMO89_11765</name>
</gene>
<feature type="transmembrane region" description="Helical" evidence="6">
    <location>
        <begin position="365"/>
        <end position="387"/>
    </location>
</feature>
<dbReference type="PANTHER" id="PTHR23519">
    <property type="entry name" value="AUTOPHAGY-RELATED PROTEIN 22"/>
    <property type="match status" value="1"/>
</dbReference>
<feature type="domain" description="Major facilitator superfamily (MFS) profile" evidence="7">
    <location>
        <begin position="273"/>
        <end position="455"/>
    </location>
</feature>
<feature type="transmembrane region" description="Helical" evidence="6">
    <location>
        <begin position="184"/>
        <end position="209"/>
    </location>
</feature>
<dbReference type="RefSeq" id="WP_150382226.1">
    <property type="nucleotide sequence ID" value="NZ_RZUI01000028.1"/>
</dbReference>
<dbReference type="Gene3D" id="1.20.1250.20">
    <property type="entry name" value="MFS general substrate transporter like domains"/>
    <property type="match status" value="1"/>
</dbReference>
<keyword evidence="4 6" id="KW-1133">Transmembrane helix</keyword>
<feature type="transmembrane region" description="Helical" evidence="6">
    <location>
        <begin position="54"/>
        <end position="76"/>
    </location>
</feature>
<evidence type="ECO:0000259" key="7">
    <source>
        <dbReference type="PROSITE" id="PS50850"/>
    </source>
</evidence>
<dbReference type="AlphaFoldDB" id="A0A5M9ZGS2"/>
<protein>
    <submittedName>
        <fullName evidence="8">MFS transporter</fullName>
    </submittedName>
</protein>
<evidence type="ECO:0000256" key="3">
    <source>
        <dbReference type="ARBA" id="ARBA00022692"/>
    </source>
</evidence>
<dbReference type="InterPro" id="IPR036259">
    <property type="entry name" value="MFS_trans_sf"/>
</dbReference>
<name>A0A5M9ZGS2_9BIFI</name>
<feature type="transmembrane region" description="Helical" evidence="6">
    <location>
        <begin position="275"/>
        <end position="296"/>
    </location>
</feature>
<dbReference type="GO" id="GO:0022857">
    <property type="term" value="F:transmembrane transporter activity"/>
    <property type="evidence" value="ECO:0007669"/>
    <property type="project" value="InterPro"/>
</dbReference>
<evidence type="ECO:0000256" key="1">
    <source>
        <dbReference type="ARBA" id="ARBA00004651"/>
    </source>
</evidence>
<evidence type="ECO:0000256" key="5">
    <source>
        <dbReference type="ARBA" id="ARBA00023136"/>
    </source>
</evidence>
<sequence>MTGPTANASASSPIFPDNADHATAVKGQDAPQALGNGEFPVPPNGKLTSREKKWIVYDVGNSAFVLLSTAVIPIYAKSLMPADGNIVSARGYAQTIASLVIALLMPLLGSIADVQGMKIKFFLGFFGTGVVMCCAMALPLTWLPFLIIYVLATIGLNGSLTFYDSMLIDTTSNDRMDKVSSHGYGWGYVGSTVPFIVCIALIFGGPTLFGWSTTACTRASFVITAVWWVAFTIPLLTSYRQEHYRATREHTREAVRGTFTELAGTLGKLVQNKSLWMFMVAFFFYIDAVNTVISMSTSYGTQLGIDSTQLVIALLVTQFVAFPCAIIYGRLAGRFGCKPMIMVAVVAYMGIVFFATFFLKEALEFWILAILVGMFQGGIQALSRSYYGKIIPKEHANEYYGLYDIFGKTASILGTFLVATTTTLTGNASLGVLSIAILLVVALVFLTLQKDPTRQ</sequence>
<dbReference type="InterPro" id="IPR050495">
    <property type="entry name" value="ATG22/LtaA_families"/>
</dbReference>
<keyword evidence="3 6" id="KW-0812">Transmembrane</keyword>
<dbReference type="PANTHER" id="PTHR23519:SF1">
    <property type="entry name" value="AUTOPHAGY-RELATED PROTEIN 22"/>
    <property type="match status" value="1"/>
</dbReference>
<organism evidence="8 9">
    <name type="scientific">Bifidobacterium tissieri</name>
    <dbReference type="NCBI Taxonomy" id="1630162"/>
    <lineage>
        <taxon>Bacteria</taxon>
        <taxon>Bacillati</taxon>
        <taxon>Actinomycetota</taxon>
        <taxon>Actinomycetes</taxon>
        <taxon>Bifidobacteriales</taxon>
        <taxon>Bifidobacteriaceae</taxon>
        <taxon>Bifidobacterium</taxon>
    </lineage>
</organism>
<feature type="transmembrane region" description="Helical" evidence="6">
    <location>
        <begin position="399"/>
        <end position="422"/>
    </location>
</feature>
<accession>A0A5M9ZGS2</accession>
<evidence type="ECO:0000313" key="8">
    <source>
        <dbReference type="EMBL" id="KAA8826258.1"/>
    </source>
</evidence>
<comment type="caution">
    <text evidence="8">The sequence shown here is derived from an EMBL/GenBank/DDBJ whole genome shotgun (WGS) entry which is preliminary data.</text>
</comment>
<dbReference type="OrthoDB" id="9768783at2"/>
<feature type="transmembrane region" description="Helical" evidence="6">
    <location>
        <begin position="308"/>
        <end position="328"/>
    </location>
</feature>
<dbReference type="Proteomes" id="UP000412028">
    <property type="component" value="Unassembled WGS sequence"/>
</dbReference>
<evidence type="ECO:0000256" key="6">
    <source>
        <dbReference type="SAM" id="Phobius"/>
    </source>
</evidence>
<evidence type="ECO:0000256" key="2">
    <source>
        <dbReference type="ARBA" id="ARBA00022448"/>
    </source>
</evidence>